<feature type="non-terminal residue" evidence="2">
    <location>
        <position position="1"/>
    </location>
</feature>
<feature type="signal peptide" evidence="1">
    <location>
        <begin position="1"/>
        <end position="19"/>
    </location>
</feature>
<protein>
    <submittedName>
        <fullName evidence="2">Uncharacterized protein</fullName>
    </submittedName>
</protein>
<sequence length="61" mass="7050">MLFINRYFAPLLLASCVLAYTYPQCQFDKDCKKNEVCCYTLINVKPPRTCLAPIQCWAAKK</sequence>
<dbReference type="EMBL" id="ML213706">
    <property type="protein sequence ID" value="TFK31800.1"/>
    <property type="molecule type" value="Genomic_DNA"/>
</dbReference>
<accession>A0A5C3LGA2</accession>
<keyword evidence="1" id="KW-0732">Signal</keyword>
<dbReference type="OrthoDB" id="3067527at2759"/>
<feature type="chain" id="PRO_5023094256" evidence="1">
    <location>
        <begin position="20"/>
        <end position="61"/>
    </location>
</feature>
<evidence type="ECO:0000313" key="3">
    <source>
        <dbReference type="Proteomes" id="UP000308652"/>
    </source>
</evidence>
<evidence type="ECO:0000313" key="2">
    <source>
        <dbReference type="EMBL" id="TFK31800.1"/>
    </source>
</evidence>
<dbReference type="InterPro" id="IPR036645">
    <property type="entry name" value="Elafin-like_sf"/>
</dbReference>
<evidence type="ECO:0000256" key="1">
    <source>
        <dbReference type="SAM" id="SignalP"/>
    </source>
</evidence>
<dbReference type="SUPFAM" id="SSF57256">
    <property type="entry name" value="Elafin-like"/>
    <property type="match status" value="1"/>
</dbReference>
<name>A0A5C3LGA2_9AGAR</name>
<gene>
    <name evidence="2" type="ORF">BDQ12DRAFT_693502</name>
</gene>
<keyword evidence="3" id="KW-1185">Reference proteome</keyword>
<reference evidence="2 3" key="1">
    <citation type="journal article" date="2019" name="Nat. Ecol. Evol.">
        <title>Megaphylogeny resolves global patterns of mushroom evolution.</title>
        <authorList>
            <person name="Varga T."/>
            <person name="Krizsan K."/>
            <person name="Foldi C."/>
            <person name="Dima B."/>
            <person name="Sanchez-Garcia M."/>
            <person name="Sanchez-Ramirez S."/>
            <person name="Szollosi G.J."/>
            <person name="Szarkandi J.G."/>
            <person name="Papp V."/>
            <person name="Albert L."/>
            <person name="Andreopoulos W."/>
            <person name="Angelini C."/>
            <person name="Antonin V."/>
            <person name="Barry K.W."/>
            <person name="Bougher N.L."/>
            <person name="Buchanan P."/>
            <person name="Buyck B."/>
            <person name="Bense V."/>
            <person name="Catcheside P."/>
            <person name="Chovatia M."/>
            <person name="Cooper J."/>
            <person name="Damon W."/>
            <person name="Desjardin D."/>
            <person name="Finy P."/>
            <person name="Geml J."/>
            <person name="Haridas S."/>
            <person name="Hughes K."/>
            <person name="Justo A."/>
            <person name="Karasinski D."/>
            <person name="Kautmanova I."/>
            <person name="Kiss B."/>
            <person name="Kocsube S."/>
            <person name="Kotiranta H."/>
            <person name="LaButti K.M."/>
            <person name="Lechner B.E."/>
            <person name="Liimatainen K."/>
            <person name="Lipzen A."/>
            <person name="Lukacs Z."/>
            <person name="Mihaltcheva S."/>
            <person name="Morgado L.N."/>
            <person name="Niskanen T."/>
            <person name="Noordeloos M.E."/>
            <person name="Ohm R.A."/>
            <person name="Ortiz-Santana B."/>
            <person name="Ovrebo C."/>
            <person name="Racz N."/>
            <person name="Riley R."/>
            <person name="Savchenko A."/>
            <person name="Shiryaev A."/>
            <person name="Soop K."/>
            <person name="Spirin V."/>
            <person name="Szebenyi C."/>
            <person name="Tomsovsky M."/>
            <person name="Tulloss R.E."/>
            <person name="Uehling J."/>
            <person name="Grigoriev I.V."/>
            <person name="Vagvolgyi C."/>
            <person name="Papp T."/>
            <person name="Martin F.M."/>
            <person name="Miettinen O."/>
            <person name="Hibbett D.S."/>
            <person name="Nagy L.G."/>
        </authorList>
    </citation>
    <scope>NUCLEOTIDE SEQUENCE [LARGE SCALE GENOMIC DNA]</scope>
    <source>
        <strain evidence="2 3">CBS 166.37</strain>
    </source>
</reference>
<dbReference type="Proteomes" id="UP000308652">
    <property type="component" value="Unassembled WGS sequence"/>
</dbReference>
<organism evidence="2 3">
    <name type="scientific">Crucibulum laeve</name>
    <dbReference type="NCBI Taxonomy" id="68775"/>
    <lineage>
        <taxon>Eukaryota</taxon>
        <taxon>Fungi</taxon>
        <taxon>Dikarya</taxon>
        <taxon>Basidiomycota</taxon>
        <taxon>Agaricomycotina</taxon>
        <taxon>Agaricomycetes</taxon>
        <taxon>Agaricomycetidae</taxon>
        <taxon>Agaricales</taxon>
        <taxon>Agaricineae</taxon>
        <taxon>Nidulariaceae</taxon>
        <taxon>Crucibulum</taxon>
    </lineage>
</organism>
<proteinExistence type="predicted"/>
<dbReference type="AlphaFoldDB" id="A0A5C3LGA2"/>